<evidence type="ECO:0000256" key="22">
    <source>
        <dbReference type="ARBA" id="ARBA00031485"/>
    </source>
</evidence>
<comment type="catalytic activity">
    <reaction evidence="25">
        <text>1-hexadecanoyl-2-(9Z)-octadecenoyl-3-octadecanoyl-sn-glycerol + H2O = 2-(9Z-octadecenoyl)-3-octadecanoyl-sn-glycerol + hexadecanoate + H(+)</text>
        <dbReference type="Rhea" id="RHEA:41107"/>
        <dbReference type="ChEBI" id="CHEBI:7896"/>
        <dbReference type="ChEBI" id="CHEBI:15377"/>
        <dbReference type="ChEBI" id="CHEBI:15378"/>
        <dbReference type="ChEBI" id="CHEBI:75558"/>
        <dbReference type="ChEBI" id="CHEBI:77623"/>
    </reaction>
    <physiologicalReaction direction="left-to-right" evidence="25">
        <dbReference type="Rhea" id="RHEA:41108"/>
    </physiologicalReaction>
</comment>
<gene>
    <name evidence="49" type="ORF">FSCOSCO3_A021231</name>
</gene>
<sequence>MNASKDANISSSANSDVDNKLRDTPTTRIFCLSLNDGFPPRQVWLYWHKMSPPPMMSPIYLVYFRRTSVVWTVVVVFVALLFFFSCSCLLLSSRPVSTSGPDATTRAAAACCSTRWQQRAGQWSFHALRPADISAVYALGMPHSHRDEASRVVSRVAELLSMFNPEVINEHVNKPSLQPRSLLEEAEELSLSLSHQVSDWKFVLLFVPTDFTCTCSPHVAADVNVVVQEVEAALQILQKRLHHTLVHVVVWSTIHQQDNWCECMRDERINQRLHKATLLKQLQDSLNHILENPKWQSNSVDFTALLQAVPVITDPILDSENTLSEIDQLAIQLWTNLLQPSTDQIEVKDTSIISIPCPTQERPFLRTQINSPTSREEKVYSEASSLTDPVMGTDILCTDRSPSPTRPTSVHELRPADIKVVAAVGDSLTAANGVGAKTDNLLLVINEYRGLSWSIGGDENITTVTTLPNILREFNPSVTGFSKGIGNEATPQAFLNQAVAGAKSGDMVQQVRILVDKMKNDSRIDFHNDWKVITMFIGGNDICDFCTDSIFFSPKNVVGRIRQALDILHHEVPRAIVNLVEMLNIVPLRKLHQDKTLGCPTWFVSLICPCILKPKDGSSELQTVNNFNRAYQHAMRELIDSSRYDTHNNFTVVLQPLFREIVLPIVEDGKPDRSFFSPDCFHLSQKAHTLMARALWNNMLEPVGNKTFTQDFMAGIDLKCPSETIPFFRTAINSNYTFPGPPPTPAPVTNWGSDFSCVNTAPSNSVPTSAHRLRPADIKVVAALGDSLTTGFGAKAKNLLQLRTEYTGVSWCIGGDKTLETATTLPNILRKFNPTIRGMSKGQGNRQTGFNVAVSGAKISGIPGQVRNLIDKMKKDSAVDFEKDWKLVTLFIGGNDLCQYCNDRASLSPQNYSHHLMTSLDILHKEVPRTIVSVLEILEIEGLRRIKRDSLGCSVLQKFVCPCFLLSGENSQELAEVKRINREIQIETEKLVYGGRYDDREDFAVVVQPFFQNTVVPVNADGTPDDTYFSRDCFHFSERGHAEMAVAIWNNMLEPVGKKQTYNHFTNVRHNIKCPTEEHPYIFTRMNSLPSLTTTTTKAPTTTTTTTTLQNTAQPLTPDCSDGVPVWLAAVLAVTGLLIGWGVTWLLLSYRAKRSKKGMTAEVEMKGTVF</sequence>
<evidence type="ECO:0000256" key="47">
    <source>
        <dbReference type="SAM" id="MobiDB-lite"/>
    </source>
</evidence>
<keyword evidence="16" id="KW-1208">Phospholipid metabolism</keyword>
<dbReference type="EC" id="3.1.1.3" evidence="5"/>
<keyword evidence="13" id="KW-0443">Lipid metabolism</keyword>
<comment type="catalytic activity">
    <reaction evidence="37">
        <text>a 1-acyl-sn-glycero-3-phosphocholine + H2O = sn-glycerol 3-phosphocholine + a fatty acid + H(+)</text>
        <dbReference type="Rhea" id="RHEA:15177"/>
        <dbReference type="ChEBI" id="CHEBI:15377"/>
        <dbReference type="ChEBI" id="CHEBI:15378"/>
        <dbReference type="ChEBI" id="CHEBI:16870"/>
        <dbReference type="ChEBI" id="CHEBI:28868"/>
        <dbReference type="ChEBI" id="CHEBI:58168"/>
        <dbReference type="EC" id="3.1.1.5"/>
    </reaction>
    <physiologicalReaction direction="left-to-right" evidence="37">
        <dbReference type="Rhea" id="RHEA:15178"/>
    </physiologicalReaction>
</comment>
<evidence type="ECO:0000256" key="24">
    <source>
        <dbReference type="ARBA" id="ARBA00045916"/>
    </source>
</evidence>
<comment type="catalytic activity">
    <reaction evidence="39">
        <text>1-hexadecanoyl-sn-glycero-3-phosphocholine + H2O = sn-glycerol 3-phosphocholine + hexadecanoate + H(+)</text>
        <dbReference type="Rhea" id="RHEA:40435"/>
        <dbReference type="ChEBI" id="CHEBI:7896"/>
        <dbReference type="ChEBI" id="CHEBI:15377"/>
        <dbReference type="ChEBI" id="CHEBI:15378"/>
        <dbReference type="ChEBI" id="CHEBI:16870"/>
        <dbReference type="ChEBI" id="CHEBI:72998"/>
    </reaction>
    <physiologicalReaction direction="left-to-right" evidence="39">
        <dbReference type="Rhea" id="RHEA:40436"/>
    </physiologicalReaction>
</comment>
<evidence type="ECO:0000256" key="1">
    <source>
        <dbReference type="ARBA" id="ARBA00004247"/>
    </source>
</evidence>
<comment type="catalytic activity">
    <reaction evidence="38">
        <text>1-hexadecanoyl-2-(9Z-octadecenoyl)-sn-glycero-3-phosphoethanolamine + H2O = 1-hexadecanoyl-sn-glycero-3-phosphoethanolamine + (9Z)-octadecenoate + H(+)</text>
        <dbReference type="Rhea" id="RHEA:40911"/>
        <dbReference type="ChEBI" id="CHEBI:15377"/>
        <dbReference type="ChEBI" id="CHEBI:15378"/>
        <dbReference type="ChEBI" id="CHEBI:30823"/>
        <dbReference type="ChEBI" id="CHEBI:73004"/>
        <dbReference type="ChEBI" id="CHEBI:73007"/>
    </reaction>
    <physiologicalReaction direction="left-to-right" evidence="38">
        <dbReference type="Rhea" id="RHEA:40912"/>
    </physiologicalReaction>
</comment>
<evidence type="ECO:0000256" key="31">
    <source>
        <dbReference type="ARBA" id="ARBA00048049"/>
    </source>
</evidence>
<evidence type="ECO:0000256" key="8">
    <source>
        <dbReference type="ARBA" id="ARBA00022692"/>
    </source>
</evidence>
<dbReference type="InterPro" id="IPR036514">
    <property type="entry name" value="SGNH_hydro_sf"/>
</dbReference>
<dbReference type="GO" id="GO:0004622">
    <property type="term" value="F:phosphatidylcholine lysophospholipase activity"/>
    <property type="evidence" value="ECO:0007669"/>
    <property type="project" value="UniProtKB-EC"/>
</dbReference>
<evidence type="ECO:0000256" key="48">
    <source>
        <dbReference type="SAM" id="Phobius"/>
    </source>
</evidence>
<dbReference type="GO" id="GO:0004806">
    <property type="term" value="F:triacylglycerol lipase activity"/>
    <property type="evidence" value="ECO:0007669"/>
    <property type="project" value="UniProtKB-EC"/>
</dbReference>
<comment type="catalytic activity">
    <reaction evidence="45">
        <text>1,3-di-(9Z-octadecenoyl)-glycerol + H2O = 1-(9Z-octadecenoyl)-glycerol + (9Z)-octadecenoate + H(+)</text>
        <dbReference type="Rhea" id="RHEA:39939"/>
        <dbReference type="ChEBI" id="CHEBI:15377"/>
        <dbReference type="ChEBI" id="CHEBI:15378"/>
        <dbReference type="ChEBI" id="CHEBI:30823"/>
        <dbReference type="ChEBI" id="CHEBI:75342"/>
        <dbReference type="ChEBI" id="CHEBI:75735"/>
    </reaction>
    <physiologicalReaction direction="left-to-right" evidence="45">
        <dbReference type="Rhea" id="RHEA:39940"/>
    </physiologicalReaction>
</comment>
<comment type="catalytic activity">
    <reaction evidence="40">
        <text>1-hexadecanoyl-2-(9Z-octadecenoyl)-sn-glycero-3-phosphocholine + H2O = 1-hexadecanoyl-sn-glycero-3-phosphocholine + (9Z)-octadecenoate + H(+)</text>
        <dbReference type="Rhea" id="RHEA:38779"/>
        <dbReference type="ChEBI" id="CHEBI:15377"/>
        <dbReference type="ChEBI" id="CHEBI:15378"/>
        <dbReference type="ChEBI" id="CHEBI:30823"/>
        <dbReference type="ChEBI" id="CHEBI:72998"/>
        <dbReference type="ChEBI" id="CHEBI:73001"/>
    </reaction>
    <physiologicalReaction direction="left-to-right" evidence="40">
        <dbReference type="Rhea" id="RHEA:38780"/>
    </physiologicalReaction>
</comment>
<name>A0AAV1P5M7_SCOSC</name>
<comment type="catalytic activity">
    <reaction evidence="44">
        <text>1,2-dihexadecanoyl-sn-glycero-3-phosphocholine + 2 H2O = sn-glycerol 3-phosphocholine + 2 hexadecanoate + 2 H(+)</text>
        <dbReference type="Rhea" id="RHEA:40975"/>
        <dbReference type="ChEBI" id="CHEBI:7896"/>
        <dbReference type="ChEBI" id="CHEBI:15377"/>
        <dbReference type="ChEBI" id="CHEBI:15378"/>
        <dbReference type="ChEBI" id="CHEBI:16870"/>
        <dbReference type="ChEBI" id="CHEBI:72999"/>
    </reaction>
    <physiologicalReaction direction="left-to-right" evidence="44">
        <dbReference type="Rhea" id="RHEA:40976"/>
    </physiologicalReaction>
</comment>
<evidence type="ECO:0000256" key="43">
    <source>
        <dbReference type="ARBA" id="ARBA00048939"/>
    </source>
</evidence>
<comment type="catalytic activity">
    <reaction evidence="34">
        <text>1-hexadecanoyl-2-(9Z,12Z-octadecadienoyl)-sn-glycero-3-phosphocholine + H2O = 2-(9Z,12Z-octadecadienoyl)-sn-glycero-3-phosphocholine + hexadecanoate + H(+)</text>
        <dbReference type="Rhea" id="RHEA:40971"/>
        <dbReference type="ChEBI" id="CHEBI:7896"/>
        <dbReference type="ChEBI" id="CHEBI:15377"/>
        <dbReference type="ChEBI" id="CHEBI:15378"/>
        <dbReference type="ChEBI" id="CHEBI:73002"/>
        <dbReference type="ChEBI" id="CHEBI:76084"/>
    </reaction>
    <physiologicalReaction direction="left-to-right" evidence="34">
        <dbReference type="Rhea" id="RHEA:40972"/>
    </physiologicalReaction>
</comment>
<keyword evidence="11" id="KW-0378">Hydrolase</keyword>
<dbReference type="GO" id="GO:0006644">
    <property type="term" value="P:phospholipid metabolic process"/>
    <property type="evidence" value="ECO:0007669"/>
    <property type="project" value="TreeGrafter"/>
</dbReference>
<comment type="function">
    <text evidence="24">Calcium-independent membrane-associated phospholipase that catalyzes complete diacylation of phospholipids by hydrolyzing both sn-1 and sn-2 fatty acyl chains attached to the glycerol backbone (phospholipase B activity). Has dual phospholipase and lysophospholipase activities toward diacylphospholipids. Preferentially cleaves sn-2 ester bonds over sn-1 bonds. Acts as a lipase toward glycerolipid substrates. Hydrolyzes fatty acyl chains of diacylglycerols with preference for the sn-2 position and of triacylglycerols with not positional selectivity. May also hydrolyze long chain retinyl esters such as retinyl palmitate. May contribute to digestion of dietary phospholipids, glycerolipids and retinoids, facilitating lipid absorption at the brush border.</text>
</comment>
<feature type="transmembrane region" description="Helical" evidence="48">
    <location>
        <begin position="69"/>
        <end position="92"/>
    </location>
</feature>
<dbReference type="SUPFAM" id="SSF52266">
    <property type="entry name" value="SGNH hydrolase"/>
    <property type="match status" value="2"/>
</dbReference>
<keyword evidence="10" id="KW-0677">Repeat</keyword>
<keyword evidence="12 48" id="KW-1133">Transmembrane helix</keyword>
<keyword evidence="9" id="KW-0732">Signal</keyword>
<keyword evidence="50" id="KW-1185">Reference proteome</keyword>
<feature type="region of interest" description="Disordered" evidence="47">
    <location>
        <begin position="1"/>
        <end position="20"/>
    </location>
</feature>
<evidence type="ECO:0000313" key="50">
    <source>
        <dbReference type="Proteomes" id="UP001314229"/>
    </source>
</evidence>
<dbReference type="EC" id="3.1.1.5" evidence="3"/>
<dbReference type="GO" id="GO:0004623">
    <property type="term" value="F:phospholipase A2 activity"/>
    <property type="evidence" value="ECO:0007669"/>
    <property type="project" value="UniProtKB-EC"/>
</dbReference>
<evidence type="ECO:0000256" key="15">
    <source>
        <dbReference type="ARBA" id="ARBA00023180"/>
    </source>
</evidence>
<comment type="catalytic activity">
    <reaction evidence="36">
        <text>1,2,3-tri-(9Z-octadecenoyl)-glycerol + H2O = di-(9Z)-octadecenoylglycerol + (9Z)-octadecenoate + H(+)</text>
        <dbReference type="Rhea" id="RHEA:38575"/>
        <dbReference type="ChEBI" id="CHEBI:15377"/>
        <dbReference type="ChEBI" id="CHEBI:15378"/>
        <dbReference type="ChEBI" id="CHEBI:30823"/>
        <dbReference type="ChEBI" id="CHEBI:53753"/>
        <dbReference type="ChEBI" id="CHEBI:75945"/>
    </reaction>
    <physiologicalReaction direction="left-to-right" evidence="36">
        <dbReference type="Rhea" id="RHEA:38576"/>
    </physiologicalReaction>
</comment>
<comment type="catalytic activity">
    <reaction evidence="29">
        <text>2,3-di-(9Z)-octadecenoyl-sn-glycerol + H2O = 3-(9Z-octadecenoyl)-sn-glycerol + (9Z)-octadecenoate + H(+)</text>
        <dbReference type="Rhea" id="RHEA:42604"/>
        <dbReference type="ChEBI" id="CHEBI:15377"/>
        <dbReference type="ChEBI" id="CHEBI:15378"/>
        <dbReference type="ChEBI" id="CHEBI:30823"/>
        <dbReference type="ChEBI" id="CHEBI:75824"/>
        <dbReference type="ChEBI" id="CHEBI:75938"/>
    </reaction>
    <physiologicalReaction direction="left-to-right" evidence="29">
        <dbReference type="Rhea" id="RHEA:42605"/>
    </physiologicalReaction>
</comment>
<comment type="similarity">
    <text evidence="2">Belongs to the 'GDSL' lipolytic enzyme family. Phospholipase B1 subfamily.</text>
</comment>
<dbReference type="CDD" id="cd01824">
    <property type="entry name" value="Phospholipase_B_like"/>
    <property type="match status" value="2"/>
</dbReference>
<evidence type="ECO:0000256" key="41">
    <source>
        <dbReference type="ARBA" id="ARBA00048869"/>
    </source>
</evidence>
<dbReference type="AlphaFoldDB" id="A0AAV1P5M7"/>
<organism evidence="49 50">
    <name type="scientific">Scomber scombrus</name>
    <name type="common">Atlantic mackerel</name>
    <name type="synonym">Scomber vernalis</name>
    <dbReference type="NCBI Taxonomy" id="13677"/>
    <lineage>
        <taxon>Eukaryota</taxon>
        <taxon>Metazoa</taxon>
        <taxon>Chordata</taxon>
        <taxon>Craniata</taxon>
        <taxon>Vertebrata</taxon>
        <taxon>Euteleostomi</taxon>
        <taxon>Actinopterygii</taxon>
        <taxon>Neopterygii</taxon>
        <taxon>Teleostei</taxon>
        <taxon>Neoteleostei</taxon>
        <taxon>Acanthomorphata</taxon>
        <taxon>Pelagiaria</taxon>
        <taxon>Scombriformes</taxon>
        <taxon>Scombridae</taxon>
        <taxon>Scomber</taxon>
    </lineage>
</organism>
<comment type="catalytic activity">
    <reaction evidence="42">
        <text>1-O-hexadecyl-2-(9Z)-octadecenoyl-sn-glycero-3-phosphocholine + H2O = 1-O-hexadecyl-sn-glycero-3-phosphocholine + (9Z)-octadecenoate + H(+)</text>
        <dbReference type="Rhea" id="RHEA:40915"/>
        <dbReference type="ChEBI" id="CHEBI:15377"/>
        <dbReference type="ChEBI" id="CHEBI:15378"/>
        <dbReference type="ChEBI" id="CHEBI:30823"/>
        <dbReference type="ChEBI" id="CHEBI:34112"/>
        <dbReference type="ChEBI" id="CHEBI:64496"/>
    </reaction>
    <physiologicalReaction direction="left-to-right" evidence="42">
        <dbReference type="Rhea" id="RHEA:40916"/>
    </physiologicalReaction>
</comment>
<evidence type="ECO:0000256" key="35">
    <source>
        <dbReference type="ARBA" id="ARBA00048374"/>
    </source>
</evidence>
<evidence type="ECO:0000256" key="11">
    <source>
        <dbReference type="ARBA" id="ARBA00022801"/>
    </source>
</evidence>
<evidence type="ECO:0000256" key="28">
    <source>
        <dbReference type="ARBA" id="ARBA00047459"/>
    </source>
</evidence>
<comment type="catalytic activity">
    <reaction evidence="17">
        <text>a triacylglycerol + H2O = a diacylglycerol + a fatty acid + H(+)</text>
        <dbReference type="Rhea" id="RHEA:12044"/>
        <dbReference type="ChEBI" id="CHEBI:15377"/>
        <dbReference type="ChEBI" id="CHEBI:15378"/>
        <dbReference type="ChEBI" id="CHEBI:17855"/>
        <dbReference type="ChEBI" id="CHEBI:18035"/>
        <dbReference type="ChEBI" id="CHEBI:28868"/>
        <dbReference type="EC" id="3.1.1.3"/>
    </reaction>
    <physiologicalReaction direction="left-to-right" evidence="17">
        <dbReference type="Rhea" id="RHEA:12045"/>
    </physiologicalReaction>
</comment>
<evidence type="ECO:0000256" key="12">
    <source>
        <dbReference type="ARBA" id="ARBA00022989"/>
    </source>
</evidence>
<evidence type="ECO:0000256" key="34">
    <source>
        <dbReference type="ARBA" id="ARBA00048362"/>
    </source>
</evidence>
<dbReference type="InterPro" id="IPR008265">
    <property type="entry name" value="Lipase_GDSL_AS"/>
</dbReference>
<keyword evidence="14 48" id="KW-0472">Membrane</keyword>
<evidence type="ECO:0000256" key="36">
    <source>
        <dbReference type="ARBA" id="ARBA00048386"/>
    </source>
</evidence>
<evidence type="ECO:0000256" key="40">
    <source>
        <dbReference type="ARBA" id="ARBA00048699"/>
    </source>
</evidence>
<evidence type="ECO:0000256" key="26">
    <source>
        <dbReference type="ARBA" id="ARBA00047363"/>
    </source>
</evidence>
<evidence type="ECO:0000256" key="33">
    <source>
        <dbReference type="ARBA" id="ARBA00048227"/>
    </source>
</evidence>
<evidence type="ECO:0000256" key="42">
    <source>
        <dbReference type="ARBA" id="ARBA00048872"/>
    </source>
</evidence>
<comment type="catalytic activity">
    <reaction evidence="33">
        <text>1,2-dihexadecanoyl-sn-glycero-3-phosphocholine + H2O = 1-hexadecanoyl-sn-glycero-3-phosphocholine + hexadecanoate + H(+)</text>
        <dbReference type="Rhea" id="RHEA:41223"/>
        <dbReference type="ChEBI" id="CHEBI:7896"/>
        <dbReference type="ChEBI" id="CHEBI:15377"/>
        <dbReference type="ChEBI" id="CHEBI:15378"/>
        <dbReference type="ChEBI" id="CHEBI:72998"/>
        <dbReference type="ChEBI" id="CHEBI:72999"/>
    </reaction>
    <physiologicalReaction direction="left-to-right" evidence="33">
        <dbReference type="Rhea" id="RHEA:41224"/>
    </physiologicalReaction>
</comment>
<comment type="catalytic activity">
    <reaction evidence="41">
        <text>1,3-dihexadecanoyl-2-(9Z-octadecenoyl)glycerol + H2O = 1,3-dihexadecanoylglycerol + (9Z)-octadecenoate + H(+)</text>
        <dbReference type="Rhea" id="RHEA:40983"/>
        <dbReference type="ChEBI" id="CHEBI:15377"/>
        <dbReference type="ChEBI" id="CHEBI:15378"/>
        <dbReference type="ChEBI" id="CHEBI:30823"/>
        <dbReference type="ChEBI" id="CHEBI:75688"/>
        <dbReference type="ChEBI" id="CHEBI:77619"/>
    </reaction>
    <physiologicalReaction direction="left-to-right" evidence="41">
        <dbReference type="Rhea" id="RHEA:40984"/>
    </physiologicalReaction>
</comment>
<comment type="catalytic activity">
    <reaction evidence="30">
        <text>1-hexadecanoyl-2-(9Z-octadecenoyl)-sn-glycero-3-phospho-(1'-sn-glycerol) + H2O = 1-hexadecanoyl-sn-glycero-3-phospho-(1'-sn-glycerol) + (9Z)-octadecenoate + H(+)</text>
        <dbReference type="Rhea" id="RHEA:40919"/>
        <dbReference type="ChEBI" id="CHEBI:15377"/>
        <dbReference type="ChEBI" id="CHEBI:15378"/>
        <dbReference type="ChEBI" id="CHEBI:30823"/>
        <dbReference type="ChEBI" id="CHEBI:72841"/>
        <dbReference type="ChEBI" id="CHEBI:75158"/>
    </reaction>
    <physiologicalReaction direction="left-to-right" evidence="30">
        <dbReference type="Rhea" id="RHEA:40920"/>
    </physiologicalReaction>
</comment>
<evidence type="ECO:0000256" key="6">
    <source>
        <dbReference type="ARBA" id="ARBA00015133"/>
    </source>
</evidence>
<dbReference type="Pfam" id="PF00657">
    <property type="entry name" value="Lipase_GDSL"/>
    <property type="match status" value="2"/>
</dbReference>
<comment type="catalytic activity">
    <reaction evidence="35">
        <text>1-octadecanoyl-2-(9Z,12Z)-octadecadienoyl-sn-glycerol + H2O = 1-octadecanoyl-sn-glycerol + (9Z,12Z)-octadecadienoate + H(+)</text>
        <dbReference type="Rhea" id="RHEA:40927"/>
        <dbReference type="ChEBI" id="CHEBI:15377"/>
        <dbReference type="ChEBI" id="CHEBI:15378"/>
        <dbReference type="ChEBI" id="CHEBI:30245"/>
        <dbReference type="ChEBI" id="CHEBI:75550"/>
        <dbReference type="ChEBI" id="CHEBI:77097"/>
    </reaction>
    <physiologicalReaction direction="left-to-right" evidence="35">
        <dbReference type="Rhea" id="RHEA:40928"/>
    </physiologicalReaction>
</comment>
<evidence type="ECO:0000256" key="9">
    <source>
        <dbReference type="ARBA" id="ARBA00022729"/>
    </source>
</evidence>
<evidence type="ECO:0000256" key="10">
    <source>
        <dbReference type="ARBA" id="ARBA00022737"/>
    </source>
</evidence>
<evidence type="ECO:0000256" key="32">
    <source>
        <dbReference type="ARBA" id="ARBA00048058"/>
    </source>
</evidence>
<comment type="catalytic activity">
    <reaction evidence="32">
        <text>1,2-di-(9Z-octadecenoyl)-sn-glycero-3-phosphocholine + H2O = 1-(9Z-octadecenoyl)-sn-glycero-3-phosphocholine + (9Z)-octadecenoate + H(+)</text>
        <dbReference type="Rhea" id="RHEA:40923"/>
        <dbReference type="ChEBI" id="CHEBI:15377"/>
        <dbReference type="ChEBI" id="CHEBI:15378"/>
        <dbReference type="ChEBI" id="CHEBI:28610"/>
        <dbReference type="ChEBI" id="CHEBI:30823"/>
        <dbReference type="ChEBI" id="CHEBI:74669"/>
    </reaction>
    <physiologicalReaction direction="left-to-right" evidence="32">
        <dbReference type="Rhea" id="RHEA:40924"/>
    </physiologicalReaction>
</comment>
<keyword evidence="15" id="KW-0325">Glycoprotein</keyword>
<evidence type="ECO:0000256" key="25">
    <source>
        <dbReference type="ARBA" id="ARBA00047324"/>
    </source>
</evidence>
<evidence type="ECO:0000256" key="27">
    <source>
        <dbReference type="ARBA" id="ARBA00047438"/>
    </source>
</evidence>
<dbReference type="PROSITE" id="PS01098">
    <property type="entry name" value="LIPASE_GDSL_SER"/>
    <property type="match status" value="1"/>
</dbReference>
<dbReference type="InterPro" id="IPR001087">
    <property type="entry name" value="GDSL"/>
</dbReference>
<evidence type="ECO:0000256" key="18">
    <source>
        <dbReference type="ARBA" id="ARBA00023408"/>
    </source>
</evidence>
<evidence type="ECO:0000256" key="13">
    <source>
        <dbReference type="ARBA" id="ARBA00023098"/>
    </source>
</evidence>
<evidence type="ECO:0000256" key="16">
    <source>
        <dbReference type="ARBA" id="ARBA00023264"/>
    </source>
</evidence>
<evidence type="ECO:0000313" key="49">
    <source>
        <dbReference type="EMBL" id="CAK6966941.1"/>
    </source>
</evidence>
<evidence type="ECO:0000256" key="30">
    <source>
        <dbReference type="ARBA" id="ARBA00048015"/>
    </source>
</evidence>
<reference evidence="49 50" key="1">
    <citation type="submission" date="2024-01" db="EMBL/GenBank/DDBJ databases">
        <authorList>
            <person name="Alioto T."/>
            <person name="Alioto T."/>
            <person name="Gomez Garrido J."/>
        </authorList>
    </citation>
    <scope>NUCLEOTIDE SEQUENCE [LARGE SCALE GENOMIC DNA]</scope>
</reference>
<evidence type="ECO:0000256" key="14">
    <source>
        <dbReference type="ARBA" id="ARBA00023136"/>
    </source>
</evidence>
<evidence type="ECO:0000256" key="2">
    <source>
        <dbReference type="ARBA" id="ARBA00009979"/>
    </source>
</evidence>
<dbReference type="GO" id="GO:0031526">
    <property type="term" value="C:brush border membrane"/>
    <property type="evidence" value="ECO:0007669"/>
    <property type="project" value="TreeGrafter"/>
</dbReference>
<dbReference type="PANTHER" id="PTHR21325:SF52">
    <property type="entry name" value="PHOSPHOLIPASE B1, MEMBRANE-ASSOCIATED"/>
    <property type="match status" value="1"/>
</dbReference>
<comment type="catalytic activity">
    <reaction evidence="31">
        <text>a 1-O-alkyl-2-acyl-sn-glycero-3-phosphocholine + H2O = a 1-O-alkyl-sn-glycero-3-phosphocholine + a fatty acid + H(+)</text>
        <dbReference type="Rhea" id="RHEA:36231"/>
        <dbReference type="ChEBI" id="CHEBI:15377"/>
        <dbReference type="ChEBI" id="CHEBI:15378"/>
        <dbReference type="ChEBI" id="CHEBI:28868"/>
        <dbReference type="ChEBI" id="CHEBI:30909"/>
        <dbReference type="ChEBI" id="CHEBI:36702"/>
        <dbReference type="EC" id="3.1.1.4"/>
    </reaction>
    <physiologicalReaction direction="left-to-right" evidence="31">
        <dbReference type="Rhea" id="RHEA:36232"/>
    </physiologicalReaction>
</comment>
<dbReference type="Gene3D" id="3.40.50.1110">
    <property type="entry name" value="SGNH hydrolase"/>
    <property type="match status" value="2"/>
</dbReference>
<comment type="caution">
    <text evidence="49">The sequence shown here is derived from an EMBL/GenBank/DDBJ whole genome shotgun (WGS) entry which is preliminary data.</text>
</comment>
<feature type="compositionally biased region" description="Polar residues" evidence="47">
    <location>
        <begin position="1"/>
        <end position="16"/>
    </location>
</feature>
<evidence type="ECO:0000256" key="29">
    <source>
        <dbReference type="ARBA" id="ARBA00048011"/>
    </source>
</evidence>
<dbReference type="Proteomes" id="UP001314229">
    <property type="component" value="Unassembled WGS sequence"/>
</dbReference>
<keyword evidence="8 48" id="KW-0812">Transmembrane</keyword>
<evidence type="ECO:0000256" key="44">
    <source>
        <dbReference type="ARBA" id="ARBA00049363"/>
    </source>
</evidence>
<protein>
    <recommendedName>
        <fullName evidence="6">Phospholipase B1, membrane-associated</fullName>
        <ecNumber evidence="5">3.1.1.3</ecNumber>
        <ecNumber evidence="4">3.1.1.4</ecNumber>
        <ecNumber evidence="3">3.1.1.5</ecNumber>
    </recommendedName>
    <alternativeName>
        <fullName evidence="20">Lysophospholipase</fullName>
    </alternativeName>
    <alternativeName>
        <fullName evidence="21">Phospholipase A2</fullName>
    </alternativeName>
    <alternativeName>
        <fullName evidence="23">Phospholipase B/lipase</fullName>
    </alternativeName>
    <alternativeName>
        <fullName evidence="22">Triacylglycerol lipase</fullName>
    </alternativeName>
</protein>
<evidence type="ECO:0000256" key="3">
    <source>
        <dbReference type="ARBA" id="ARBA00013274"/>
    </source>
</evidence>
<comment type="subcellular location">
    <subcellularLocation>
        <location evidence="1">Apical cell membrane</location>
        <topology evidence="1">Single-pass type I membrane protein</topology>
    </subcellularLocation>
</comment>
<evidence type="ECO:0000256" key="7">
    <source>
        <dbReference type="ARBA" id="ARBA00022475"/>
    </source>
</evidence>
<evidence type="ECO:0000256" key="45">
    <source>
        <dbReference type="ARBA" id="ARBA00049372"/>
    </source>
</evidence>
<dbReference type="GO" id="GO:0050253">
    <property type="term" value="F:retinyl-palmitate esterase activity"/>
    <property type="evidence" value="ECO:0007669"/>
    <property type="project" value="TreeGrafter"/>
</dbReference>
<evidence type="ECO:0000256" key="19">
    <source>
        <dbReference type="ARBA" id="ARBA00023422"/>
    </source>
</evidence>
<dbReference type="InterPro" id="IPR038885">
    <property type="entry name" value="PLB1"/>
</dbReference>
<evidence type="ECO:0000256" key="17">
    <source>
        <dbReference type="ARBA" id="ARBA00023369"/>
    </source>
</evidence>
<accession>A0AAV1P5M7</accession>
<proteinExistence type="inferred from homology"/>
<comment type="catalytic activity">
    <reaction evidence="26">
        <text>1,3-dihexadecanoyl-2-(9Z-octadecenoyl)glycerol + H2O = 1-hexadecanoyl-2-(9Z-octadecenoyl)-glycerol + hexadecanoate + H(+)</text>
        <dbReference type="Rhea" id="RHEA:40979"/>
        <dbReference type="ChEBI" id="CHEBI:7896"/>
        <dbReference type="ChEBI" id="CHEBI:15377"/>
        <dbReference type="ChEBI" id="CHEBI:15378"/>
        <dbReference type="ChEBI" id="CHEBI:75585"/>
        <dbReference type="ChEBI" id="CHEBI:75688"/>
    </reaction>
    <physiologicalReaction direction="left-to-right" evidence="26">
        <dbReference type="Rhea" id="RHEA:40980"/>
    </physiologicalReaction>
</comment>
<feature type="transmembrane region" description="Helical" evidence="48">
    <location>
        <begin position="1126"/>
        <end position="1148"/>
    </location>
</feature>
<evidence type="ECO:0000256" key="46">
    <source>
        <dbReference type="ARBA" id="ARBA00049461"/>
    </source>
</evidence>
<evidence type="ECO:0000256" key="20">
    <source>
        <dbReference type="ARBA" id="ARBA00029723"/>
    </source>
</evidence>
<comment type="catalytic activity">
    <reaction evidence="19">
        <text>a 1,2-diacyl-sn-glycero-3-phosphocholine + H2O = a 1-acyl-sn-glycero-3-phosphocholine + a fatty acid + H(+)</text>
        <dbReference type="Rhea" id="RHEA:15801"/>
        <dbReference type="ChEBI" id="CHEBI:15377"/>
        <dbReference type="ChEBI" id="CHEBI:15378"/>
        <dbReference type="ChEBI" id="CHEBI:28868"/>
        <dbReference type="ChEBI" id="CHEBI:57643"/>
        <dbReference type="ChEBI" id="CHEBI:58168"/>
        <dbReference type="EC" id="3.1.1.4"/>
    </reaction>
    <physiologicalReaction direction="left-to-right" evidence="19">
        <dbReference type="Rhea" id="RHEA:15802"/>
    </physiologicalReaction>
</comment>
<evidence type="ECO:0000256" key="23">
    <source>
        <dbReference type="ARBA" id="ARBA00033022"/>
    </source>
</evidence>
<evidence type="ECO:0000256" key="5">
    <source>
        <dbReference type="ARBA" id="ARBA00013279"/>
    </source>
</evidence>
<dbReference type="EMBL" id="CAWUFR010000098">
    <property type="protein sequence ID" value="CAK6966941.1"/>
    <property type="molecule type" value="Genomic_DNA"/>
</dbReference>
<evidence type="ECO:0000256" key="21">
    <source>
        <dbReference type="ARBA" id="ARBA00031182"/>
    </source>
</evidence>
<comment type="catalytic activity">
    <reaction evidence="46">
        <text>2-(9Z-octadecenoyl)-glycerol + H2O = glycerol + (9Z)-octadecenoate + H(+)</text>
        <dbReference type="Rhea" id="RHEA:38491"/>
        <dbReference type="ChEBI" id="CHEBI:15377"/>
        <dbReference type="ChEBI" id="CHEBI:15378"/>
        <dbReference type="ChEBI" id="CHEBI:17754"/>
        <dbReference type="ChEBI" id="CHEBI:30823"/>
        <dbReference type="ChEBI" id="CHEBI:73990"/>
    </reaction>
    <physiologicalReaction direction="left-to-right" evidence="46">
        <dbReference type="Rhea" id="RHEA:38492"/>
    </physiologicalReaction>
</comment>
<comment type="catalytic activity">
    <reaction evidence="18">
        <text>1-hexadecanoyl-2-(9Z,12Z-octadecadienoyl)-sn-glycero-3-phosphocholine + H2O = (9Z,12Z)-octadecadienoate + 1-hexadecanoyl-sn-glycero-3-phosphocholine + H(+)</text>
        <dbReference type="Rhea" id="RHEA:40811"/>
        <dbReference type="ChEBI" id="CHEBI:15377"/>
        <dbReference type="ChEBI" id="CHEBI:15378"/>
        <dbReference type="ChEBI" id="CHEBI:30245"/>
        <dbReference type="ChEBI" id="CHEBI:72998"/>
        <dbReference type="ChEBI" id="CHEBI:73002"/>
    </reaction>
    <physiologicalReaction direction="left-to-right" evidence="18">
        <dbReference type="Rhea" id="RHEA:40812"/>
    </physiologicalReaction>
</comment>
<comment type="catalytic activity">
    <reaction evidence="27">
        <text>1-(9Z-octadecenoyl)-glycerol + H2O = glycerol + (9Z)-octadecenoate + H(+)</text>
        <dbReference type="Rhea" id="RHEA:38487"/>
        <dbReference type="ChEBI" id="CHEBI:15377"/>
        <dbReference type="ChEBI" id="CHEBI:15378"/>
        <dbReference type="ChEBI" id="CHEBI:17754"/>
        <dbReference type="ChEBI" id="CHEBI:30823"/>
        <dbReference type="ChEBI" id="CHEBI:75342"/>
    </reaction>
    <physiologicalReaction direction="left-to-right" evidence="27">
        <dbReference type="Rhea" id="RHEA:38488"/>
    </physiologicalReaction>
</comment>
<evidence type="ECO:0000256" key="4">
    <source>
        <dbReference type="ARBA" id="ARBA00013278"/>
    </source>
</evidence>
<comment type="catalytic activity">
    <reaction evidence="28">
        <text>1-hexadecanoyl-2-(9Z)-octadecenoyl-3-octadecanoyl-sn-glycerol + H2O = 1-hexadecanoyl-2-(9Z-octadecenoyl)-sn-glycerol + octadecanoate + H(+)</text>
        <dbReference type="Rhea" id="RHEA:41111"/>
        <dbReference type="ChEBI" id="CHEBI:15377"/>
        <dbReference type="ChEBI" id="CHEBI:15378"/>
        <dbReference type="ChEBI" id="CHEBI:25629"/>
        <dbReference type="ChEBI" id="CHEBI:75466"/>
        <dbReference type="ChEBI" id="CHEBI:77623"/>
    </reaction>
    <physiologicalReaction direction="left-to-right" evidence="28">
        <dbReference type="Rhea" id="RHEA:41112"/>
    </physiologicalReaction>
</comment>
<evidence type="ECO:0000256" key="37">
    <source>
        <dbReference type="ARBA" id="ARBA00048454"/>
    </source>
</evidence>
<dbReference type="InterPro" id="IPR035547">
    <property type="entry name" value="Phospholipase_B"/>
</dbReference>
<dbReference type="EC" id="3.1.1.4" evidence="4"/>
<evidence type="ECO:0000256" key="38">
    <source>
        <dbReference type="ARBA" id="ARBA00048613"/>
    </source>
</evidence>
<comment type="catalytic activity">
    <reaction evidence="43">
        <text>1-hexadecanoyl-2-(9Z)-octadecenoyl-3-octadecanoyl-sn-glycerol + H2O = 1-hexadecanoyl-3-octadecanoyl-sn-glycerol + (9Z)-octadecenoate + H(+)</text>
        <dbReference type="Rhea" id="RHEA:41103"/>
        <dbReference type="ChEBI" id="CHEBI:15377"/>
        <dbReference type="ChEBI" id="CHEBI:15378"/>
        <dbReference type="ChEBI" id="CHEBI:30823"/>
        <dbReference type="ChEBI" id="CHEBI:77623"/>
        <dbReference type="ChEBI" id="CHEBI:77624"/>
    </reaction>
    <physiologicalReaction direction="left-to-right" evidence="43">
        <dbReference type="Rhea" id="RHEA:41104"/>
    </physiologicalReaction>
</comment>
<evidence type="ECO:0000256" key="39">
    <source>
        <dbReference type="ARBA" id="ARBA00048656"/>
    </source>
</evidence>
<dbReference type="PANTHER" id="PTHR21325">
    <property type="entry name" value="PHOSPHOLIPASE B, PLB1"/>
    <property type="match status" value="1"/>
</dbReference>
<keyword evidence="7" id="KW-1003">Cell membrane</keyword>